<proteinExistence type="predicted"/>
<name>A0ABC9NF51_BACUC</name>
<dbReference type="AlphaFoldDB" id="A0ABC9NF51"/>
<dbReference type="Proteomes" id="UP000004110">
    <property type="component" value="Unassembled WGS sequence"/>
</dbReference>
<organism evidence="1 2">
    <name type="scientific">Bacteroides uniformis (strain ATCC 8492 / DSM 6597 / CCUG 4942 / CIP 103695 / JCM 5828 / KCTC 5204 / NCTC 13054 / VPI 0061)</name>
    <dbReference type="NCBI Taxonomy" id="411479"/>
    <lineage>
        <taxon>Bacteria</taxon>
        <taxon>Pseudomonadati</taxon>
        <taxon>Bacteroidota</taxon>
        <taxon>Bacteroidia</taxon>
        <taxon>Bacteroidales</taxon>
        <taxon>Bacteroidaceae</taxon>
        <taxon>Bacteroides</taxon>
    </lineage>
</organism>
<protein>
    <submittedName>
        <fullName evidence="1">Uncharacterized protein</fullName>
    </submittedName>
</protein>
<accession>A0ABC9NF51</accession>
<dbReference type="EMBL" id="AAYH02000038">
    <property type="protein sequence ID" value="EDO55283.1"/>
    <property type="molecule type" value="Genomic_DNA"/>
</dbReference>
<sequence length="42" mass="4542">MSVHGAGEVCKDTKESRECGHLGRNNLKPFSIPSFSCIFATS</sequence>
<gene>
    <name evidence="1" type="ORF">BACUNI_00955</name>
</gene>
<evidence type="ECO:0000313" key="1">
    <source>
        <dbReference type="EMBL" id="EDO55283.1"/>
    </source>
</evidence>
<reference evidence="1" key="1">
    <citation type="submission" date="2007-06" db="EMBL/GenBank/DDBJ databases">
        <authorList>
            <person name="Fulton L."/>
            <person name="Clifton S."/>
            <person name="Fulton B."/>
            <person name="Xu J."/>
            <person name="Minx P."/>
            <person name="Pepin K.H."/>
            <person name="Johnson M."/>
            <person name="Thiruvilangam P."/>
            <person name="Bhonagiri V."/>
            <person name="Nash W.E."/>
            <person name="Mardis E.R."/>
            <person name="Wilson R.K."/>
        </authorList>
    </citation>
    <scope>NUCLEOTIDE SEQUENCE [LARGE SCALE GENOMIC DNA]</scope>
    <source>
        <strain evidence="1">ATCC 8492</strain>
    </source>
</reference>
<reference evidence="1" key="2">
    <citation type="submission" date="2013-11" db="EMBL/GenBank/DDBJ databases">
        <title>Draft genome sequence of Bacteroides uniformis (ATCC 8492).</title>
        <authorList>
            <person name="Sudarsanam P."/>
            <person name="Ley R."/>
            <person name="Guruge J."/>
            <person name="Turnbaugh P.J."/>
            <person name="Mahowald M."/>
            <person name="Liep D."/>
            <person name="Gordon J."/>
        </authorList>
    </citation>
    <scope>NUCLEOTIDE SEQUENCE</scope>
    <source>
        <strain evidence="1">ATCC 8492</strain>
    </source>
</reference>
<evidence type="ECO:0000313" key="2">
    <source>
        <dbReference type="Proteomes" id="UP000004110"/>
    </source>
</evidence>
<comment type="caution">
    <text evidence="1">The sequence shown here is derived from an EMBL/GenBank/DDBJ whole genome shotgun (WGS) entry which is preliminary data.</text>
</comment>
<keyword evidence="2" id="KW-1185">Reference proteome</keyword>